<accession>A0ABV5QYN8</accession>
<sequence>EIVKRAAAIVGKKPTPGTGTGGGKPSTGGSTTPARYQATINGLTYGYGANGPHVTKVGQALVKKGFGKHYKSGPGPEWTDADTRNYADFQRSLGYTGKAADGVPGEASLKKLLSTLPGKTAAPQYAPFPGAAFFSPGRRSPVITAMGRRLVAEGCGAYTQGPGPHWTNADRESYRRFQKKLGYSGADADGIPGPTSWAALKVPKQL</sequence>
<feature type="non-terminal residue" evidence="2">
    <location>
        <position position="1"/>
    </location>
</feature>
<dbReference type="RefSeq" id="WP_382746270.1">
    <property type="nucleotide sequence ID" value="NZ_JBHMCT010000055.1"/>
</dbReference>
<keyword evidence="3" id="KW-1185">Reference proteome</keyword>
<evidence type="ECO:0000313" key="2">
    <source>
        <dbReference type="EMBL" id="MFB9558649.1"/>
    </source>
</evidence>
<proteinExistence type="predicted"/>
<protein>
    <submittedName>
        <fullName evidence="2">Peptidoglycan-binding protein</fullName>
    </submittedName>
</protein>
<dbReference type="EMBL" id="JBHMCT010000055">
    <property type="protein sequence ID" value="MFB9558649.1"/>
    <property type="molecule type" value="Genomic_DNA"/>
</dbReference>
<evidence type="ECO:0000313" key="3">
    <source>
        <dbReference type="Proteomes" id="UP001589716"/>
    </source>
</evidence>
<comment type="caution">
    <text evidence="2">The sequence shown here is derived from an EMBL/GenBank/DDBJ whole genome shotgun (WGS) entry which is preliminary data.</text>
</comment>
<dbReference type="InterPro" id="IPR047763">
    <property type="entry name" value="PG_bind_dom_phiBT1-type"/>
</dbReference>
<dbReference type="Proteomes" id="UP001589716">
    <property type="component" value="Unassembled WGS sequence"/>
</dbReference>
<dbReference type="SUPFAM" id="SSF47090">
    <property type="entry name" value="PGBD-like"/>
    <property type="match status" value="1"/>
</dbReference>
<evidence type="ECO:0000256" key="1">
    <source>
        <dbReference type="SAM" id="MobiDB-lite"/>
    </source>
</evidence>
<name>A0ABV5QYN8_9ACTN</name>
<dbReference type="InterPro" id="IPR036365">
    <property type="entry name" value="PGBD-like_sf"/>
</dbReference>
<feature type="region of interest" description="Disordered" evidence="1">
    <location>
        <begin position="1"/>
        <end position="32"/>
    </location>
</feature>
<dbReference type="NCBIfam" id="NF038080">
    <property type="entry name" value="PG_bind_siph"/>
    <property type="match status" value="2"/>
</dbReference>
<reference evidence="2 3" key="1">
    <citation type="submission" date="2024-09" db="EMBL/GenBank/DDBJ databases">
        <authorList>
            <person name="Sun Q."/>
            <person name="Mori K."/>
        </authorList>
    </citation>
    <scope>NUCLEOTIDE SEQUENCE [LARGE SCALE GENOMIC DNA]</scope>
    <source>
        <strain evidence="2 3">JCM 4414</strain>
    </source>
</reference>
<gene>
    <name evidence="2" type="ORF">ACFFTP_31270</name>
</gene>
<organism evidence="2 3">
    <name type="scientific">Streptomyces roseoviridis</name>
    <dbReference type="NCBI Taxonomy" id="67361"/>
    <lineage>
        <taxon>Bacteria</taxon>
        <taxon>Bacillati</taxon>
        <taxon>Actinomycetota</taxon>
        <taxon>Actinomycetes</taxon>
        <taxon>Kitasatosporales</taxon>
        <taxon>Streptomycetaceae</taxon>
        <taxon>Streptomyces</taxon>
    </lineage>
</organism>